<evidence type="ECO:0000313" key="3">
    <source>
        <dbReference type="Proteomes" id="UP000010296"/>
    </source>
</evidence>
<dbReference type="OrthoDB" id="9796381at2"/>
<organism evidence="2 3">
    <name type="scientific">Enterococcus italicus (strain DSM 15952 / CCUG 50447 / LMG 22039 / TP 1.5)</name>
    <dbReference type="NCBI Taxonomy" id="888064"/>
    <lineage>
        <taxon>Bacteria</taxon>
        <taxon>Bacillati</taxon>
        <taxon>Bacillota</taxon>
        <taxon>Bacilli</taxon>
        <taxon>Lactobacillales</taxon>
        <taxon>Enterococcaceae</taxon>
        <taxon>Enterococcus</taxon>
    </lineage>
</organism>
<protein>
    <submittedName>
        <fullName evidence="2">Acetyltransferase, GNAT family</fullName>
    </submittedName>
</protein>
<dbReference type="AlphaFoldDB" id="E6LFV2"/>
<dbReference type="HOGENOM" id="CLU_013985_13_0_9"/>
<accession>E6LFV2</accession>
<dbReference type="PROSITE" id="PS51186">
    <property type="entry name" value="GNAT"/>
    <property type="match status" value="1"/>
</dbReference>
<dbReference type="InterPro" id="IPR016181">
    <property type="entry name" value="Acyl_CoA_acyltransferase"/>
</dbReference>
<dbReference type="RefSeq" id="WP_007208260.1">
    <property type="nucleotide sequence ID" value="NZ_GL622241.1"/>
</dbReference>
<reference evidence="2 3" key="1">
    <citation type="submission" date="2010-12" db="EMBL/GenBank/DDBJ databases">
        <authorList>
            <person name="Muzny D."/>
            <person name="Qin X."/>
            <person name="Deng J."/>
            <person name="Jiang H."/>
            <person name="Liu Y."/>
            <person name="Qu J."/>
            <person name="Song X.-Z."/>
            <person name="Zhang L."/>
            <person name="Thornton R."/>
            <person name="Coyle M."/>
            <person name="Francisco L."/>
            <person name="Jackson L."/>
            <person name="Javaid M."/>
            <person name="Korchina V."/>
            <person name="Kovar C."/>
            <person name="Mata R."/>
            <person name="Mathew T."/>
            <person name="Ngo R."/>
            <person name="Nguyen L."/>
            <person name="Nguyen N."/>
            <person name="Okwuonu G."/>
            <person name="Ongeri F."/>
            <person name="Pham C."/>
            <person name="Simmons D."/>
            <person name="Wilczek-Boney K."/>
            <person name="Hale W."/>
            <person name="Jakkamsetti A."/>
            <person name="Pham P."/>
            <person name="Ruth R."/>
            <person name="San Lucas F."/>
            <person name="Warren J."/>
            <person name="Zhang J."/>
            <person name="Zhao Z."/>
            <person name="Zhou C."/>
            <person name="Zhu D."/>
            <person name="Lee S."/>
            <person name="Bess C."/>
            <person name="Blankenburg K."/>
            <person name="Forbes L."/>
            <person name="Fu Q."/>
            <person name="Gubbala S."/>
            <person name="Hirani K."/>
            <person name="Jayaseelan J.C."/>
            <person name="Lara F."/>
            <person name="Munidasa M."/>
            <person name="Palculict T."/>
            <person name="Patil S."/>
            <person name="Pu L.-L."/>
            <person name="Saada N."/>
            <person name="Tang L."/>
            <person name="Weissenberger G."/>
            <person name="Zhu Y."/>
            <person name="Hemphill L."/>
            <person name="Shang Y."/>
            <person name="Youmans B."/>
            <person name="Ayvaz T."/>
            <person name="Ross M."/>
            <person name="Santibanez J."/>
            <person name="Aqrawi P."/>
            <person name="Gross S."/>
            <person name="Joshi V."/>
            <person name="Fowler G."/>
            <person name="Nazareth L."/>
            <person name="Reid J."/>
            <person name="Worley K."/>
            <person name="Petrosino J."/>
            <person name="Highlander S."/>
            <person name="Gibbs R."/>
        </authorList>
    </citation>
    <scope>NUCLEOTIDE SEQUENCE [LARGE SCALE GENOMIC DNA]</scope>
    <source>
        <strain evidence="3">DSM 15952 / CCUG 50447 / LMG 22039 / TP 1.5</strain>
    </source>
</reference>
<dbReference type="SUPFAM" id="SSF55729">
    <property type="entry name" value="Acyl-CoA N-acyltransferases (Nat)"/>
    <property type="match status" value="1"/>
</dbReference>
<gene>
    <name evidence="2" type="ORF">HMPREF9088_1242</name>
</gene>
<keyword evidence="3" id="KW-1185">Reference proteome</keyword>
<dbReference type="EMBL" id="AEPV01000043">
    <property type="protein sequence ID" value="EFU73925.1"/>
    <property type="molecule type" value="Genomic_DNA"/>
</dbReference>
<feature type="domain" description="N-acetyltransferase" evidence="1">
    <location>
        <begin position="1"/>
        <end position="167"/>
    </location>
</feature>
<dbReference type="PATRIC" id="fig|888064.11.peg.1152"/>
<keyword evidence="2" id="KW-0808">Transferase</keyword>
<dbReference type="eggNOG" id="COG0454">
    <property type="taxonomic scope" value="Bacteria"/>
</dbReference>
<dbReference type="STRING" id="888064.HMPREF9088_1242"/>
<evidence type="ECO:0000313" key="2">
    <source>
        <dbReference type="EMBL" id="EFU73925.1"/>
    </source>
</evidence>
<sequence length="168" mass="18774">MQLRKATEKDLPTIMAIIADGIHALAQQQSPQWQNGHGPREEQFLADIRHGWTYVLEEETIVAVASIIPGIDPVYEAIDGRWLMPTDSYVSIHRFAVKSTTANKGLGKRFLASLVAQCVTDGITDIRIDTHRLNIRMQKVALACGFVCCGEVVFPIPDGKRLAYQWQN</sequence>
<dbReference type="InterPro" id="IPR000182">
    <property type="entry name" value="GNAT_dom"/>
</dbReference>
<evidence type="ECO:0000259" key="1">
    <source>
        <dbReference type="PROSITE" id="PS51186"/>
    </source>
</evidence>
<dbReference type="Pfam" id="PF00583">
    <property type="entry name" value="Acetyltransf_1"/>
    <property type="match status" value="1"/>
</dbReference>
<dbReference type="GO" id="GO:0016747">
    <property type="term" value="F:acyltransferase activity, transferring groups other than amino-acyl groups"/>
    <property type="evidence" value="ECO:0007669"/>
    <property type="project" value="InterPro"/>
</dbReference>
<name>E6LFV2_ENTI1</name>
<dbReference type="Gene3D" id="3.40.630.30">
    <property type="match status" value="1"/>
</dbReference>
<proteinExistence type="predicted"/>
<dbReference type="Proteomes" id="UP000010296">
    <property type="component" value="Unassembled WGS sequence"/>
</dbReference>
<comment type="caution">
    <text evidence="2">The sequence shown here is derived from an EMBL/GenBank/DDBJ whole genome shotgun (WGS) entry which is preliminary data.</text>
</comment>